<dbReference type="EnsemblMetazoa" id="OVOC3369.1">
    <property type="protein sequence ID" value="OVOC3369.1"/>
    <property type="gene ID" value="WBGene00240178"/>
</dbReference>
<sequence>MNNMANILGGTDHWAKDLVTPLHSILIGLPRNLRHRINSFAQRIENICKLNAEFASCINRCGDRTIGNILLKGQISWTSICDAYHYNTDDFLSFIIPCWSRHGNDVVTLCASQTTILQRAASNLVDSGIEMVNEHLDDLCKSVTMHDKCYVRQSNKFCGAKMNDFLINLSRRSFRALLELLQESGSIKHLPDSCEHWAKQSSKSYNWHIERENAQRRDISASNDRQVKVGDDG</sequence>
<proteinExistence type="predicted"/>
<dbReference type="AlphaFoldDB" id="A0A8R1XSQ6"/>
<accession>A0A8R1XSQ6</accession>
<keyword evidence="2" id="KW-1185">Reference proteome</keyword>
<protein>
    <submittedName>
        <fullName evidence="1">Uncharacterized protein</fullName>
    </submittedName>
</protein>
<evidence type="ECO:0000313" key="1">
    <source>
        <dbReference type="EnsemblMetazoa" id="OVOC3369.1"/>
    </source>
</evidence>
<dbReference type="Proteomes" id="UP000024404">
    <property type="component" value="Unassembled WGS sequence"/>
</dbReference>
<reference evidence="1" key="2">
    <citation type="submission" date="2022-06" db="UniProtKB">
        <authorList>
            <consortium name="EnsemblMetazoa"/>
        </authorList>
    </citation>
    <scope>IDENTIFICATION</scope>
</reference>
<dbReference type="OMA" id="MILCHDF"/>
<name>A0A8R1XSQ6_ONCVO</name>
<organism evidence="1 2">
    <name type="scientific">Onchocerca volvulus</name>
    <dbReference type="NCBI Taxonomy" id="6282"/>
    <lineage>
        <taxon>Eukaryota</taxon>
        <taxon>Metazoa</taxon>
        <taxon>Ecdysozoa</taxon>
        <taxon>Nematoda</taxon>
        <taxon>Chromadorea</taxon>
        <taxon>Rhabditida</taxon>
        <taxon>Spirurina</taxon>
        <taxon>Spiruromorpha</taxon>
        <taxon>Filarioidea</taxon>
        <taxon>Onchocercidae</taxon>
        <taxon>Onchocerca</taxon>
    </lineage>
</organism>
<reference evidence="2" key="1">
    <citation type="submission" date="2013-10" db="EMBL/GenBank/DDBJ databases">
        <title>Genome sequencing of Onchocerca volvulus.</title>
        <authorList>
            <person name="Cotton J."/>
            <person name="Tsai J."/>
            <person name="Stanley E."/>
            <person name="Tracey A."/>
            <person name="Holroyd N."/>
            <person name="Lustigman S."/>
            <person name="Berriman M."/>
        </authorList>
    </citation>
    <scope>NUCLEOTIDE SEQUENCE</scope>
</reference>
<dbReference type="EMBL" id="CMVM020000092">
    <property type="status" value="NOT_ANNOTATED_CDS"/>
    <property type="molecule type" value="Genomic_DNA"/>
</dbReference>
<evidence type="ECO:0000313" key="2">
    <source>
        <dbReference type="Proteomes" id="UP000024404"/>
    </source>
</evidence>